<dbReference type="EMBL" id="UHJL01000002">
    <property type="protein sequence ID" value="SUQ24550.1"/>
    <property type="molecule type" value="Genomic_DNA"/>
</dbReference>
<organism evidence="2 3">
    <name type="scientific">Fibrobacter succinogenes</name>
    <name type="common">Bacteroides succinogenes</name>
    <dbReference type="NCBI Taxonomy" id="833"/>
    <lineage>
        <taxon>Bacteria</taxon>
        <taxon>Pseudomonadati</taxon>
        <taxon>Fibrobacterota</taxon>
        <taxon>Fibrobacteria</taxon>
        <taxon>Fibrobacterales</taxon>
        <taxon>Fibrobacteraceae</taxon>
        <taxon>Fibrobacter</taxon>
    </lineage>
</organism>
<keyword evidence="1" id="KW-0732">Signal</keyword>
<dbReference type="Proteomes" id="UP000255423">
    <property type="component" value="Unassembled WGS sequence"/>
</dbReference>
<feature type="signal peptide" evidence="1">
    <location>
        <begin position="1"/>
        <end position="18"/>
    </location>
</feature>
<evidence type="ECO:0000256" key="1">
    <source>
        <dbReference type="SAM" id="SignalP"/>
    </source>
</evidence>
<dbReference type="SUPFAM" id="SSF56935">
    <property type="entry name" value="Porins"/>
    <property type="match status" value="1"/>
</dbReference>
<reference evidence="2 3" key="1">
    <citation type="submission" date="2017-08" db="EMBL/GenBank/DDBJ databases">
        <authorList>
            <person name="de Groot N.N."/>
        </authorList>
    </citation>
    <scope>NUCLEOTIDE SEQUENCE [LARGE SCALE GENOMIC DNA]</scope>
    <source>
        <strain evidence="2 3">HM2</strain>
    </source>
</reference>
<dbReference type="RefSeq" id="WP_014546075.1">
    <property type="nucleotide sequence ID" value="NZ_UHJL01000002.1"/>
</dbReference>
<dbReference type="OMA" id="RELAFMH"/>
<dbReference type="AlphaFoldDB" id="A0A380S6V5"/>
<dbReference type="Gene3D" id="2.40.160.60">
    <property type="entry name" value="Outer membrane protein transport protein (OMPP1/FadL/TodX)"/>
    <property type="match status" value="1"/>
</dbReference>
<sequence>MFKKFLSFALTVGSLAFAGEYWHLDPGGVTMKFLAMQVSPRAAALSGAGVADPGRVSEISRNPLAMSVANEAEFGLSQVIFGNGGADNFVSAYYGLPLGDKYTLGLAVDFLGYDNIEGRDENGLKTSEYGSYAWSLLAGFGSRSKIFNWAASARFATQTIDDETGFLFSVDAGGSFRVNDYFAFGANFTNLGFASKYESGKEASPLALQAGVTGFIPILDRWMVHLSVDAYRRADTKAQVLIGGEVVYFDMLSFRMGYAIRPDTEDAISGGLGVTFGMVVFDYAYSPRPAFEGGNHYIAVGVKF</sequence>
<accession>A0A380S6V5</accession>
<protein>
    <recommendedName>
        <fullName evidence="4">PorV/PorQ family protein</fullName>
    </recommendedName>
</protein>
<evidence type="ECO:0008006" key="4">
    <source>
        <dbReference type="Google" id="ProtNLM"/>
    </source>
</evidence>
<gene>
    <name evidence="2" type="ORF">SAMN05661053_1956</name>
</gene>
<name>A0A380S6V5_FIBSU</name>
<evidence type="ECO:0000313" key="3">
    <source>
        <dbReference type="Proteomes" id="UP000255423"/>
    </source>
</evidence>
<proteinExistence type="predicted"/>
<feature type="chain" id="PRO_5016920893" description="PorV/PorQ family protein" evidence="1">
    <location>
        <begin position="19"/>
        <end position="304"/>
    </location>
</feature>
<evidence type="ECO:0000313" key="2">
    <source>
        <dbReference type="EMBL" id="SUQ24550.1"/>
    </source>
</evidence>